<dbReference type="InterPro" id="IPR011697">
    <property type="entry name" value="Peptidase_C26"/>
</dbReference>
<dbReference type="GO" id="GO:0005829">
    <property type="term" value="C:cytosol"/>
    <property type="evidence" value="ECO:0007669"/>
    <property type="project" value="TreeGrafter"/>
</dbReference>
<dbReference type="PROSITE" id="PS51273">
    <property type="entry name" value="GATASE_TYPE_1"/>
    <property type="match status" value="1"/>
</dbReference>
<reference evidence="2" key="1">
    <citation type="submission" date="2018-05" db="EMBL/GenBank/DDBJ databases">
        <authorList>
            <person name="Lanie J.A."/>
            <person name="Ng W.-L."/>
            <person name="Kazmierczak K.M."/>
            <person name="Andrzejewski T.M."/>
            <person name="Davidsen T.M."/>
            <person name="Wayne K.J."/>
            <person name="Tettelin H."/>
            <person name="Glass J.I."/>
            <person name="Rusch D."/>
            <person name="Podicherti R."/>
            <person name="Tsui H.-C.T."/>
            <person name="Winkler M.E."/>
        </authorList>
    </citation>
    <scope>NUCLEOTIDE SEQUENCE</scope>
</reference>
<dbReference type="InterPro" id="IPR044668">
    <property type="entry name" value="PuuD-like"/>
</dbReference>
<dbReference type="InterPro" id="IPR029062">
    <property type="entry name" value="Class_I_gatase-like"/>
</dbReference>
<dbReference type="GO" id="GO:0006598">
    <property type="term" value="P:polyamine catabolic process"/>
    <property type="evidence" value="ECO:0007669"/>
    <property type="project" value="TreeGrafter"/>
</dbReference>
<dbReference type="SUPFAM" id="SSF52317">
    <property type="entry name" value="Class I glutamine amidotransferase-like"/>
    <property type="match status" value="1"/>
</dbReference>
<dbReference type="EMBL" id="UINC01000285">
    <property type="protein sequence ID" value="SUZ52618.1"/>
    <property type="molecule type" value="Genomic_DNA"/>
</dbReference>
<dbReference type="Gene3D" id="3.40.50.880">
    <property type="match status" value="1"/>
</dbReference>
<accession>A0A381NFK0</accession>
<organism evidence="2">
    <name type="scientific">marine metagenome</name>
    <dbReference type="NCBI Taxonomy" id="408172"/>
    <lineage>
        <taxon>unclassified sequences</taxon>
        <taxon>metagenomes</taxon>
        <taxon>ecological metagenomes</taxon>
    </lineage>
</organism>
<evidence type="ECO:0000256" key="1">
    <source>
        <dbReference type="SAM" id="MobiDB-lite"/>
    </source>
</evidence>
<proteinExistence type="predicted"/>
<dbReference type="PANTHER" id="PTHR43235:SF1">
    <property type="entry name" value="GLUTAMINE AMIDOTRANSFERASE PB2B2.05-RELATED"/>
    <property type="match status" value="1"/>
</dbReference>
<dbReference type="PANTHER" id="PTHR43235">
    <property type="entry name" value="GLUTAMINE AMIDOTRANSFERASE PB2B2.05-RELATED"/>
    <property type="match status" value="1"/>
</dbReference>
<name>A0A381NFK0_9ZZZZ</name>
<protein>
    <submittedName>
        <fullName evidence="2">Uncharacterized protein</fullName>
    </submittedName>
</protein>
<evidence type="ECO:0000313" key="2">
    <source>
        <dbReference type="EMBL" id="SUZ52618.1"/>
    </source>
</evidence>
<dbReference type="GO" id="GO:0033969">
    <property type="term" value="F:gamma-glutamyl-gamma-aminobutyrate hydrolase activity"/>
    <property type="evidence" value="ECO:0007669"/>
    <property type="project" value="TreeGrafter"/>
</dbReference>
<feature type="region of interest" description="Disordered" evidence="1">
    <location>
        <begin position="68"/>
        <end position="87"/>
    </location>
</feature>
<sequence length="232" mass="25209">MIGITGRRKTGDQLVGNLDVLADFSIDLYYADYGRGVLEAGGLPVHVPLDVDPAELVPRLDGVLLTGGGDVDPGRYGQKSSTDTFPPEPLRDEHEYAVLDVVYAYQMPVAGICRGLQVINVHAGGTLHQDVPSHAGFDKPATTEWHNVAFDDGTVLGDIYGQERRVNSLHHQTVNRVGDNLRITARSDDGSVEGLEHEGLPVVAVQWHPEMLPTRAEDALFAWLVAEASARR</sequence>
<dbReference type="Pfam" id="PF07722">
    <property type="entry name" value="Peptidase_C26"/>
    <property type="match status" value="1"/>
</dbReference>
<dbReference type="CDD" id="cd01745">
    <property type="entry name" value="GATase1_2"/>
    <property type="match status" value="1"/>
</dbReference>
<gene>
    <name evidence="2" type="ORF">METZ01_LOCUS5472</name>
</gene>
<dbReference type="AlphaFoldDB" id="A0A381NFK0"/>